<dbReference type="InterPro" id="IPR017981">
    <property type="entry name" value="GPCR_2-like_7TM"/>
</dbReference>
<feature type="transmembrane region" description="Helical" evidence="10">
    <location>
        <begin position="198"/>
        <end position="221"/>
    </location>
</feature>
<keyword evidence="7 10" id="KW-0472">Membrane</keyword>
<feature type="transmembrane region" description="Helical" evidence="10">
    <location>
        <begin position="309"/>
        <end position="330"/>
    </location>
</feature>
<dbReference type="SUPFAM" id="SSF81321">
    <property type="entry name" value="Family A G protein-coupled receptor-like"/>
    <property type="match status" value="1"/>
</dbReference>
<dbReference type="RefSeq" id="XP_015179486.1">
    <property type="nucleotide sequence ID" value="XM_015324000.1"/>
</dbReference>
<evidence type="ECO:0000313" key="12">
    <source>
        <dbReference type="Proteomes" id="UP000694924"/>
    </source>
</evidence>
<keyword evidence="8" id="KW-0675">Receptor</keyword>
<dbReference type="CDD" id="cd15039">
    <property type="entry name" value="7tmB3_Methuselah-like"/>
    <property type="match status" value="1"/>
</dbReference>
<feature type="domain" description="G-protein coupled receptors family 2 profile 2" evidence="11">
    <location>
        <begin position="197"/>
        <end position="471"/>
    </location>
</feature>
<reference evidence="13 14" key="1">
    <citation type="submission" date="2025-05" db="UniProtKB">
        <authorList>
            <consortium name="RefSeq"/>
        </authorList>
    </citation>
    <scope>IDENTIFICATION</scope>
    <source>
        <tissue evidence="13 14">Whole body</tissue>
    </source>
</reference>
<dbReference type="Gene3D" id="2.170.180.11">
    <property type="entry name" value="Methuselah ectodomain, domain 2"/>
    <property type="match status" value="1"/>
</dbReference>
<evidence type="ECO:0000256" key="5">
    <source>
        <dbReference type="ARBA" id="ARBA00022989"/>
    </source>
</evidence>
<name>A0ABM1IGZ9_POLDO</name>
<dbReference type="PROSITE" id="PS50261">
    <property type="entry name" value="G_PROTEIN_RECEP_F2_4"/>
    <property type="match status" value="1"/>
</dbReference>
<accession>A0ABM1IGZ9</accession>
<organism evidence="12 14">
    <name type="scientific">Polistes dominula</name>
    <name type="common">European paper wasp</name>
    <name type="synonym">Vespa dominula</name>
    <dbReference type="NCBI Taxonomy" id="743375"/>
    <lineage>
        <taxon>Eukaryota</taxon>
        <taxon>Metazoa</taxon>
        <taxon>Ecdysozoa</taxon>
        <taxon>Arthropoda</taxon>
        <taxon>Hexapoda</taxon>
        <taxon>Insecta</taxon>
        <taxon>Pterygota</taxon>
        <taxon>Neoptera</taxon>
        <taxon>Endopterygota</taxon>
        <taxon>Hymenoptera</taxon>
        <taxon>Apocrita</taxon>
        <taxon>Aculeata</taxon>
        <taxon>Vespoidea</taxon>
        <taxon>Vespidae</taxon>
        <taxon>Polistinae</taxon>
        <taxon>Polistini</taxon>
        <taxon>Polistes</taxon>
    </lineage>
</organism>
<evidence type="ECO:0000256" key="6">
    <source>
        <dbReference type="ARBA" id="ARBA00023040"/>
    </source>
</evidence>
<evidence type="ECO:0000256" key="8">
    <source>
        <dbReference type="ARBA" id="ARBA00023170"/>
    </source>
</evidence>
<evidence type="ECO:0000313" key="13">
    <source>
        <dbReference type="RefSeq" id="XP_015179479.1"/>
    </source>
</evidence>
<dbReference type="Gene3D" id="1.20.1070.10">
    <property type="entry name" value="Rhodopsin 7-helix transmembrane proteins"/>
    <property type="match status" value="1"/>
</dbReference>
<feature type="transmembrane region" description="Helical" evidence="10">
    <location>
        <begin position="419"/>
        <end position="443"/>
    </location>
</feature>
<dbReference type="InterPro" id="IPR052808">
    <property type="entry name" value="GPCR_Mth-like"/>
</dbReference>
<evidence type="ECO:0000256" key="2">
    <source>
        <dbReference type="ARBA" id="ARBA00008979"/>
    </source>
</evidence>
<evidence type="ECO:0000313" key="14">
    <source>
        <dbReference type="RefSeq" id="XP_015179486.1"/>
    </source>
</evidence>
<keyword evidence="12" id="KW-1185">Reference proteome</keyword>
<evidence type="ECO:0000259" key="11">
    <source>
        <dbReference type="PROSITE" id="PS50261"/>
    </source>
</evidence>
<keyword evidence="3 10" id="KW-0812">Transmembrane</keyword>
<evidence type="ECO:0000256" key="10">
    <source>
        <dbReference type="SAM" id="Phobius"/>
    </source>
</evidence>
<feature type="transmembrane region" description="Helical" evidence="10">
    <location>
        <begin position="233"/>
        <end position="257"/>
    </location>
</feature>
<feature type="transmembrane region" description="Helical" evidence="10">
    <location>
        <begin position="363"/>
        <end position="386"/>
    </location>
</feature>
<keyword evidence="5 10" id="KW-1133">Transmembrane helix</keyword>
<feature type="transmembrane region" description="Helical" evidence="10">
    <location>
        <begin position="449"/>
        <end position="469"/>
    </location>
</feature>
<dbReference type="Pfam" id="PF00002">
    <property type="entry name" value="7tm_2"/>
    <property type="match status" value="1"/>
</dbReference>
<dbReference type="PANTHER" id="PTHR46953">
    <property type="entry name" value="G-PROTEIN COUPLED RECEPTOR MTH-LIKE 1-RELATED"/>
    <property type="match status" value="1"/>
</dbReference>
<keyword evidence="6" id="KW-0297">G-protein coupled receptor</keyword>
<sequence length="506" mass="57991">MYRSNCLVKTNLWRIMDNSCSLVPFVLKFLLMSRLIIAEGSIPIIYSIPLENATSISEEYRTLPLVAKCCPVNEILIRDEEQSSKCVSSHNYSYESIFSPLFCDFNSSGILIPGDEHDHFVAIIGEPCQYDRYLLSPENNVEDKHYLLLNGTIFLPDSLPRMLTPGVDYCMEVTPTLGLITVVCSRNEDKILMADTRIIFYACGLLISVPFLILTIIAYSITPKLRDIYGKILCHYCGCLVLAFTGLAITQLGGVHWEGHTCIGIAFVIQFSFVASYFWLNVMCIETWLLIRNHVHHAAYKKIKPNVLFFYYSIWAWGSAGILILLSIVLDLNPTIPMIYVKPNFNSDSENCWFKSDTQSMPYFYVPMVMLLLVNLTFFILTGITIRKYQKDLAIRRLARNQESDRQDQRMFRSLKRTFIVCIVLFSLMSLTLTMELISWWTGGNPFDWSVYDLINALQGLLVFGLFVLRRPARDLIWYRIQKLRGIDAVEPQTDTAAFSLLTVIN</sequence>
<comment type="subcellular location">
    <subcellularLocation>
        <location evidence="1">Membrane</location>
        <topology evidence="1">Multi-pass membrane protein</topology>
    </subcellularLocation>
</comment>
<evidence type="ECO:0000256" key="1">
    <source>
        <dbReference type="ARBA" id="ARBA00004141"/>
    </source>
</evidence>
<evidence type="ECO:0000256" key="7">
    <source>
        <dbReference type="ARBA" id="ARBA00023136"/>
    </source>
</evidence>
<dbReference type="GeneID" id="107068003"/>
<gene>
    <name evidence="13 14" type="primary">LOC107068003</name>
</gene>
<dbReference type="RefSeq" id="XP_015179479.1">
    <property type="nucleotide sequence ID" value="XM_015323993.1"/>
</dbReference>
<evidence type="ECO:0000256" key="4">
    <source>
        <dbReference type="ARBA" id="ARBA00022729"/>
    </source>
</evidence>
<dbReference type="Proteomes" id="UP000694924">
    <property type="component" value="Unplaced"/>
</dbReference>
<dbReference type="PANTHER" id="PTHR46953:SF1">
    <property type="entry name" value="G-PROTEIN COUPLED RECEPTOR MTH-LIKE 1-RELATED"/>
    <property type="match status" value="1"/>
</dbReference>
<feature type="transmembrane region" description="Helical" evidence="10">
    <location>
        <begin position="263"/>
        <end position="289"/>
    </location>
</feature>
<dbReference type="InterPro" id="IPR000832">
    <property type="entry name" value="GPCR_2_secretin-like"/>
</dbReference>
<dbReference type="InterPro" id="IPR023311">
    <property type="entry name" value="Methusela_ecto_dom_2"/>
</dbReference>
<evidence type="ECO:0000256" key="9">
    <source>
        <dbReference type="ARBA" id="ARBA00023224"/>
    </source>
</evidence>
<protein>
    <submittedName>
        <fullName evidence="13 14">G-protein coupled receptor Mth2-like</fullName>
    </submittedName>
</protein>
<proteinExistence type="inferred from homology"/>
<comment type="similarity">
    <text evidence="2">Belongs to the G-protein coupled receptor 2 family. Mth subfamily.</text>
</comment>
<evidence type="ECO:0000256" key="3">
    <source>
        <dbReference type="ARBA" id="ARBA00022692"/>
    </source>
</evidence>
<keyword evidence="9" id="KW-0807">Transducer</keyword>
<keyword evidence="4" id="KW-0732">Signal</keyword>